<dbReference type="InterPro" id="IPR029787">
    <property type="entry name" value="Nucleotide_cyclase"/>
</dbReference>
<name>A0A4Q7E9P7_9CYAN</name>
<protein>
    <submittedName>
        <fullName evidence="3">Adenylate/guanylate cyclase domain-containing protein</fullName>
    </submittedName>
</protein>
<organism evidence="3 4">
    <name type="scientific">Leptolyngbya iicbica LK</name>
    <dbReference type="NCBI Taxonomy" id="2294035"/>
    <lineage>
        <taxon>Bacteria</taxon>
        <taxon>Bacillati</taxon>
        <taxon>Cyanobacteriota</taxon>
        <taxon>Cyanophyceae</taxon>
        <taxon>Leptolyngbyales</taxon>
        <taxon>Leptolyngbyaceae</taxon>
        <taxon>Leptolyngbya group</taxon>
        <taxon>Leptolyngbya</taxon>
        <taxon>Leptolyngbya iicbica</taxon>
    </lineage>
</organism>
<dbReference type="GO" id="GO:0035556">
    <property type="term" value="P:intracellular signal transduction"/>
    <property type="evidence" value="ECO:0007669"/>
    <property type="project" value="InterPro"/>
</dbReference>
<evidence type="ECO:0000256" key="1">
    <source>
        <dbReference type="ARBA" id="ARBA00005381"/>
    </source>
</evidence>
<dbReference type="InterPro" id="IPR001054">
    <property type="entry name" value="A/G_cyclase"/>
</dbReference>
<dbReference type="AlphaFoldDB" id="A0A4Q7E9P7"/>
<evidence type="ECO:0000313" key="4">
    <source>
        <dbReference type="Proteomes" id="UP000292459"/>
    </source>
</evidence>
<dbReference type="RefSeq" id="WP_130199403.1">
    <property type="nucleotide sequence ID" value="NZ_QVFV01000002.1"/>
</dbReference>
<reference evidence="3 4" key="1">
    <citation type="submission" date="2018-11" db="EMBL/GenBank/DDBJ databases">
        <title>Whole genome sequencing of an environmental sample.</title>
        <authorList>
            <person name="Sarangi A.N."/>
            <person name="Singh D."/>
            <person name="Tripathy S."/>
        </authorList>
    </citation>
    <scope>NUCLEOTIDE SEQUENCE [LARGE SCALE GENOMIC DNA]</scope>
    <source>
        <strain evidence="3 4">Lakshadweep</strain>
    </source>
</reference>
<dbReference type="Gene3D" id="3.30.70.1230">
    <property type="entry name" value="Nucleotide cyclase"/>
    <property type="match status" value="1"/>
</dbReference>
<dbReference type="SUPFAM" id="SSF55073">
    <property type="entry name" value="Nucleotide cyclase"/>
    <property type="match status" value="1"/>
</dbReference>
<dbReference type="InterPro" id="IPR050697">
    <property type="entry name" value="Adenylyl/Guanylyl_Cyclase_3/4"/>
</dbReference>
<accession>A0A4Q7E9P7</accession>
<dbReference type="OrthoDB" id="490422at2"/>
<dbReference type="PANTHER" id="PTHR43081">
    <property type="entry name" value="ADENYLATE CYCLASE, TERMINAL-DIFFERENTIATION SPECIFIC-RELATED"/>
    <property type="match status" value="1"/>
</dbReference>
<comment type="caution">
    <text evidence="3">The sequence shown here is derived from an EMBL/GenBank/DDBJ whole genome shotgun (WGS) entry which is preliminary data.</text>
</comment>
<sequence>MKPSSIHPPAERALAAIVLTDAVSFSARMSVDEEGTLALIQRDLDLIAEQCECFGGNVLKSTGDGLLMSFYSAVQAVLCSQEVQKQLTKLSEGLPPEEYLQHRIGIHLGDVLFSQDDVLGNGVNIAARLQTKSAPGGICISQTVYDVVKARLDINASFLGPLKLKNIQEPVTAYQIPPYGQSATMVVAHPSAAASTSATSTLEAAVATLQQDPQYRRIQKLVFGTYQGVWENDAKVLAQFDLQMMLSQLRQRYHTLIALEKALQTMASRLNHKDIYLAIADTILTVLEPMYDQPDEPSDGTVIATSGSLAHCQEMYQQAAQRLMQHSDRQRIKKLLYAILYSTWENDPAVLALHTLAELVAEVHNVAPTESDLSYHLERIIKRLNRKARYTQLALVISEAMHPIYAATASEMVSATALADHPSTSDEEATVLRTDTALIPGDDGITSLTNWVSLDASGEQTCAQRHPAASPNSAIAPEQTAPAKSRDRANFYSLRLEIMRYTNPLRAKILLLSTVRSPFTASRQDWILLKSKSLDDLLHETFAYCQTFSDLESKLTIMCHCVENVGENIQTAGAILQAMKPFYP</sequence>
<dbReference type="GO" id="GO:0006171">
    <property type="term" value="P:cAMP biosynthetic process"/>
    <property type="evidence" value="ECO:0007669"/>
    <property type="project" value="TreeGrafter"/>
</dbReference>
<proteinExistence type="inferred from homology"/>
<dbReference type="PANTHER" id="PTHR43081:SF19">
    <property type="entry name" value="PH-SENSITIVE ADENYLATE CYCLASE RV1264"/>
    <property type="match status" value="1"/>
</dbReference>
<evidence type="ECO:0000313" key="3">
    <source>
        <dbReference type="EMBL" id="RZM79298.1"/>
    </source>
</evidence>
<dbReference type="GO" id="GO:0004016">
    <property type="term" value="F:adenylate cyclase activity"/>
    <property type="evidence" value="ECO:0007669"/>
    <property type="project" value="UniProtKB-ARBA"/>
</dbReference>
<comment type="similarity">
    <text evidence="1">Belongs to the adenylyl cyclase class-3 family.</text>
</comment>
<feature type="domain" description="Guanylate cyclase" evidence="2">
    <location>
        <begin position="16"/>
        <end position="130"/>
    </location>
</feature>
<keyword evidence="4" id="KW-1185">Reference proteome</keyword>
<dbReference type="Proteomes" id="UP000292459">
    <property type="component" value="Unassembled WGS sequence"/>
</dbReference>
<evidence type="ECO:0000259" key="2">
    <source>
        <dbReference type="PROSITE" id="PS50125"/>
    </source>
</evidence>
<gene>
    <name evidence="3" type="ORF">DYY88_11145</name>
</gene>
<dbReference type="PROSITE" id="PS50125">
    <property type="entry name" value="GUANYLATE_CYCLASE_2"/>
    <property type="match status" value="1"/>
</dbReference>
<dbReference type="Pfam" id="PF00211">
    <property type="entry name" value="Guanylate_cyc"/>
    <property type="match status" value="1"/>
</dbReference>
<dbReference type="CDD" id="cd07302">
    <property type="entry name" value="CHD"/>
    <property type="match status" value="1"/>
</dbReference>
<dbReference type="EMBL" id="QVFV01000002">
    <property type="protein sequence ID" value="RZM79298.1"/>
    <property type="molecule type" value="Genomic_DNA"/>
</dbReference>